<dbReference type="InterPro" id="IPR014001">
    <property type="entry name" value="Helicase_ATP-bd"/>
</dbReference>
<keyword evidence="10 15" id="KW-0234">DNA repair</keyword>
<dbReference type="InterPro" id="IPR011545">
    <property type="entry name" value="DEAD/DEAH_box_helicase_dom"/>
</dbReference>
<dbReference type="InterPro" id="IPR004609">
    <property type="entry name" value="ATP-dep_DNA_helicase_RecG"/>
</dbReference>
<feature type="domain" description="Helicase ATP-binding" evidence="17">
    <location>
        <begin position="338"/>
        <end position="503"/>
    </location>
</feature>
<gene>
    <name evidence="19" type="primary">recG</name>
    <name evidence="19" type="ORF">Thiowin_04179</name>
</gene>
<evidence type="ECO:0000256" key="15">
    <source>
        <dbReference type="RuleBase" id="RU363016"/>
    </source>
</evidence>
<feature type="region of interest" description="Disordered" evidence="16">
    <location>
        <begin position="151"/>
        <end position="202"/>
    </location>
</feature>
<dbReference type="NCBIfam" id="NF008163">
    <property type="entry name" value="PRK10917.1-1"/>
    <property type="match status" value="1"/>
</dbReference>
<protein>
    <recommendedName>
        <fullName evidence="2 15">ATP-dependent DNA helicase RecG</fullName>
        <ecNumber evidence="13 15">5.6.2.4</ecNumber>
    </recommendedName>
</protein>
<dbReference type="InterPro" id="IPR012340">
    <property type="entry name" value="NA-bd_OB-fold"/>
</dbReference>
<dbReference type="InterPro" id="IPR045562">
    <property type="entry name" value="RecG_dom3_C"/>
</dbReference>
<evidence type="ECO:0000256" key="8">
    <source>
        <dbReference type="ARBA" id="ARBA00023125"/>
    </source>
</evidence>
<comment type="catalytic activity">
    <reaction evidence="14 15">
        <text>ATP + H2O = ADP + phosphate + H(+)</text>
        <dbReference type="Rhea" id="RHEA:13065"/>
        <dbReference type="ChEBI" id="CHEBI:15377"/>
        <dbReference type="ChEBI" id="CHEBI:15378"/>
        <dbReference type="ChEBI" id="CHEBI:30616"/>
        <dbReference type="ChEBI" id="CHEBI:43474"/>
        <dbReference type="ChEBI" id="CHEBI:456216"/>
        <dbReference type="EC" id="5.6.2.4"/>
    </reaction>
</comment>
<comment type="function">
    <text evidence="15">Plays a critical role in recombination and DNA repair. Helps process Holliday junction intermediates to mature products by catalyzing branch migration. Has replication fork regression activity, unwinds stalled or blocked replication forks to make a HJ that can be resolved. Has a DNA unwinding activity characteristic of a DNA helicase with 3'-5' polarity.</text>
</comment>
<evidence type="ECO:0000256" key="16">
    <source>
        <dbReference type="SAM" id="MobiDB-lite"/>
    </source>
</evidence>
<dbReference type="InterPro" id="IPR033454">
    <property type="entry name" value="RecG_wedge"/>
</dbReference>
<dbReference type="InterPro" id="IPR001650">
    <property type="entry name" value="Helicase_C-like"/>
</dbReference>
<name>A0ABZ0SHJ8_9GAMM</name>
<dbReference type="Pfam" id="PF00271">
    <property type="entry name" value="Helicase_C"/>
    <property type="match status" value="1"/>
</dbReference>
<evidence type="ECO:0000256" key="13">
    <source>
        <dbReference type="ARBA" id="ARBA00034808"/>
    </source>
</evidence>
<feature type="domain" description="Helicase C-terminal" evidence="18">
    <location>
        <begin position="536"/>
        <end position="687"/>
    </location>
</feature>
<dbReference type="SUPFAM" id="SSF50249">
    <property type="entry name" value="Nucleic acid-binding proteins"/>
    <property type="match status" value="1"/>
</dbReference>
<evidence type="ECO:0000256" key="11">
    <source>
        <dbReference type="ARBA" id="ARBA00023235"/>
    </source>
</evidence>
<organism evidence="19 20">
    <name type="scientific">Thiorhodovibrio winogradskyi</name>
    <dbReference type="NCBI Taxonomy" id="77007"/>
    <lineage>
        <taxon>Bacteria</taxon>
        <taxon>Pseudomonadati</taxon>
        <taxon>Pseudomonadota</taxon>
        <taxon>Gammaproteobacteria</taxon>
        <taxon>Chromatiales</taxon>
        <taxon>Chromatiaceae</taxon>
        <taxon>Thiorhodovibrio</taxon>
    </lineage>
</organism>
<dbReference type="Pfam" id="PF00270">
    <property type="entry name" value="DEAD"/>
    <property type="match status" value="1"/>
</dbReference>
<keyword evidence="5 15" id="KW-0378">Hydrolase</keyword>
<dbReference type="GO" id="GO:0003678">
    <property type="term" value="F:DNA helicase activity"/>
    <property type="evidence" value="ECO:0007669"/>
    <property type="project" value="UniProtKB-EC"/>
</dbReference>
<evidence type="ECO:0000256" key="9">
    <source>
        <dbReference type="ARBA" id="ARBA00023172"/>
    </source>
</evidence>
<dbReference type="PROSITE" id="PS51194">
    <property type="entry name" value="HELICASE_CTER"/>
    <property type="match status" value="1"/>
</dbReference>
<evidence type="ECO:0000256" key="12">
    <source>
        <dbReference type="ARBA" id="ARBA00034617"/>
    </source>
</evidence>
<evidence type="ECO:0000256" key="6">
    <source>
        <dbReference type="ARBA" id="ARBA00022806"/>
    </source>
</evidence>
<evidence type="ECO:0000256" key="5">
    <source>
        <dbReference type="ARBA" id="ARBA00022801"/>
    </source>
</evidence>
<accession>A0ABZ0SHJ8</accession>
<evidence type="ECO:0000313" key="19">
    <source>
        <dbReference type="EMBL" id="WPL19075.1"/>
    </source>
</evidence>
<dbReference type="PROSITE" id="PS51192">
    <property type="entry name" value="HELICASE_ATP_BIND_1"/>
    <property type="match status" value="1"/>
</dbReference>
<dbReference type="PANTHER" id="PTHR47964:SF1">
    <property type="entry name" value="ATP-DEPENDENT DNA HELICASE HOMOLOG RECG, CHLOROPLASTIC"/>
    <property type="match status" value="1"/>
</dbReference>
<evidence type="ECO:0000256" key="7">
    <source>
        <dbReference type="ARBA" id="ARBA00022840"/>
    </source>
</evidence>
<evidence type="ECO:0000313" key="20">
    <source>
        <dbReference type="Proteomes" id="UP001432180"/>
    </source>
</evidence>
<keyword evidence="6 15" id="KW-0347">Helicase</keyword>
<reference evidence="19 20" key="1">
    <citation type="journal article" date="2023" name="Microorganisms">
        <title>Thiorhodovibrio frisius and Trv. litoralis spp. nov., Two Novel Members from a Clade of Fastidious Purple Sulfur Bacteria That Exhibit Unique Red-Shifted Light-Harvesting Capabilities.</title>
        <authorList>
            <person name="Methner A."/>
            <person name="Kuzyk S.B."/>
            <person name="Petersen J."/>
            <person name="Bauer S."/>
            <person name="Brinkmann H."/>
            <person name="Sichau K."/>
            <person name="Wanner G."/>
            <person name="Wolf J."/>
            <person name="Neumann-Schaal M."/>
            <person name="Henke P."/>
            <person name="Tank M."/>
            <person name="Sproer C."/>
            <person name="Bunk B."/>
            <person name="Overmann J."/>
        </authorList>
    </citation>
    <scope>NUCLEOTIDE SEQUENCE [LARGE SCALE GENOMIC DNA]</scope>
    <source>
        <strain evidence="19 20">DSM 6702</strain>
    </source>
</reference>
<dbReference type="CDD" id="cd17992">
    <property type="entry name" value="DEXHc_RecG"/>
    <property type="match status" value="1"/>
</dbReference>
<dbReference type="EMBL" id="CP121472">
    <property type="protein sequence ID" value="WPL19075.1"/>
    <property type="molecule type" value="Genomic_DNA"/>
</dbReference>
<evidence type="ECO:0000256" key="2">
    <source>
        <dbReference type="ARBA" id="ARBA00017846"/>
    </source>
</evidence>
<keyword evidence="11" id="KW-0413">Isomerase</keyword>
<keyword evidence="4 15" id="KW-0227">DNA damage</keyword>
<dbReference type="Gene3D" id="2.40.50.140">
    <property type="entry name" value="Nucleic acid-binding proteins"/>
    <property type="match status" value="1"/>
</dbReference>
<dbReference type="InterPro" id="IPR027417">
    <property type="entry name" value="P-loop_NTPase"/>
</dbReference>
<dbReference type="SUPFAM" id="SSF52540">
    <property type="entry name" value="P-loop containing nucleoside triphosphate hydrolases"/>
    <property type="match status" value="2"/>
</dbReference>
<dbReference type="CDD" id="cd04488">
    <property type="entry name" value="RecG_wedge_OBF"/>
    <property type="match status" value="1"/>
</dbReference>
<keyword evidence="20" id="KW-1185">Reference proteome</keyword>
<dbReference type="Gene3D" id="1.10.150.20">
    <property type="entry name" value="5' to 3' exonuclease, C-terminal subdomain"/>
    <property type="match status" value="1"/>
</dbReference>
<evidence type="ECO:0000259" key="17">
    <source>
        <dbReference type="PROSITE" id="PS51192"/>
    </source>
</evidence>
<dbReference type="SMART" id="SM00490">
    <property type="entry name" value="HELICc"/>
    <property type="match status" value="1"/>
</dbReference>
<dbReference type="NCBIfam" id="TIGR00643">
    <property type="entry name" value="recG"/>
    <property type="match status" value="1"/>
</dbReference>
<evidence type="ECO:0000256" key="14">
    <source>
        <dbReference type="ARBA" id="ARBA00048988"/>
    </source>
</evidence>
<dbReference type="GO" id="GO:0016787">
    <property type="term" value="F:hydrolase activity"/>
    <property type="evidence" value="ECO:0007669"/>
    <property type="project" value="UniProtKB-KW"/>
</dbReference>
<keyword evidence="7 15" id="KW-0067">ATP-binding</keyword>
<keyword evidence="8" id="KW-0238">DNA-binding</keyword>
<keyword evidence="9 15" id="KW-0233">DNA recombination</keyword>
<dbReference type="Pfam" id="PF17191">
    <property type="entry name" value="RecG_wedge"/>
    <property type="match status" value="1"/>
</dbReference>
<evidence type="ECO:0000256" key="3">
    <source>
        <dbReference type="ARBA" id="ARBA00022741"/>
    </source>
</evidence>
<dbReference type="NCBIfam" id="NF008168">
    <property type="entry name" value="PRK10917.2-2"/>
    <property type="match status" value="1"/>
</dbReference>
<dbReference type="Proteomes" id="UP001432180">
    <property type="component" value="Chromosome"/>
</dbReference>
<evidence type="ECO:0000259" key="18">
    <source>
        <dbReference type="PROSITE" id="PS51194"/>
    </source>
</evidence>
<evidence type="ECO:0000256" key="10">
    <source>
        <dbReference type="ARBA" id="ARBA00023204"/>
    </source>
</evidence>
<dbReference type="SMART" id="SM00487">
    <property type="entry name" value="DEXDc"/>
    <property type="match status" value="1"/>
</dbReference>
<comment type="similarity">
    <text evidence="1 15">Belongs to the helicase family. RecG subfamily.</text>
</comment>
<comment type="catalytic activity">
    <reaction evidence="12 15">
        <text>Couples ATP hydrolysis with the unwinding of duplex DNA by translocating in the 3'-5' direction.</text>
        <dbReference type="EC" id="5.6.2.4"/>
    </reaction>
</comment>
<dbReference type="InterPro" id="IPR047112">
    <property type="entry name" value="RecG/Mfd"/>
</dbReference>
<dbReference type="PANTHER" id="PTHR47964">
    <property type="entry name" value="ATP-DEPENDENT DNA HELICASE HOMOLOG RECG, CHLOROPLASTIC"/>
    <property type="match status" value="1"/>
</dbReference>
<keyword evidence="3 15" id="KW-0547">Nucleotide-binding</keyword>
<evidence type="ECO:0000256" key="4">
    <source>
        <dbReference type="ARBA" id="ARBA00022763"/>
    </source>
</evidence>
<dbReference type="Pfam" id="PF19833">
    <property type="entry name" value="RecG_dom3_C"/>
    <property type="match status" value="1"/>
</dbReference>
<dbReference type="EC" id="5.6.2.4" evidence="13 15"/>
<evidence type="ECO:0000256" key="1">
    <source>
        <dbReference type="ARBA" id="ARBA00007504"/>
    </source>
</evidence>
<dbReference type="Gene3D" id="3.40.50.300">
    <property type="entry name" value="P-loop containing nucleotide triphosphate hydrolases"/>
    <property type="match status" value="2"/>
</dbReference>
<proteinExistence type="inferred from homology"/>
<dbReference type="RefSeq" id="WP_328984822.1">
    <property type="nucleotide sequence ID" value="NZ_CP121472.1"/>
</dbReference>
<sequence length="744" mass="81428">MKTPALPSASLAGLAALPVEQLRGAGPRMTERLAHLGIRSVADLLLHLPLRYQDRTRACLITQLRPRQEALVRGRILTADIHQGRRRALLVQLADSAQKTGGRLWLRFFHFGQPLMRRFQPGAVVCVFGEVREGPKGLEMIHPELEFLAEEPADGESSTGSNPDSSWDSSWDSGAGPPPTTPSTTAQAGNGQDASVPALTPVYPTTEGLSQTLWRSLTEQSLALLRERSEQLPALLPESLLHPLKLPRFNDALRILHRPPPDTAIEALLERRHPAFQRLALEELVAQQLALRVFREQLRASGAPALPGTGQLVAALRGLIGFELTGAQTRVLAELTADLADARPMLRLLQGDVGSGKTIVAALAAAQALESDAQVALMAPTELLAEQHLRSFRRWFAPLGIEPLWLAGRHKGAERASIVHALATGAAPLVIGTHALFQEDVRFDRLGLVIIDEQHRFGVHQRLRLRDKGQRDGRLPHQLIMTATPIPRSLAMTAYADLDLSVIDELPPGRQPIQTIAVPDTRRGEVMARLRAACESGRQAYWVCTLVEESEALQCQAAEDAAAELAQELPGQGIGLVHGRMKPTEREPVMRAFAAGELQVLVATTVIEVGVDVPNASLMIIENPERLGLAQLHQLRGRVGRGSVASVCLLLYHPPLTGQAFERLKMLREESSGFNIADADLRLRGAGEVLGTRQSGHARLRLADPLRDQELVQRARELAAVLYRQYPELIEPLINRWVFSPSVI</sequence>
<feature type="compositionally biased region" description="Low complexity" evidence="16">
    <location>
        <begin position="157"/>
        <end position="175"/>
    </location>
</feature>